<keyword evidence="7 9" id="KW-0472">Membrane</keyword>
<name>K5B9S4_MYCHD</name>
<keyword evidence="5" id="KW-0573">Peptidoglycan synthesis</keyword>
<evidence type="ECO:0000256" key="1">
    <source>
        <dbReference type="ARBA" id="ARBA00004651"/>
    </source>
</evidence>
<keyword evidence="11" id="KW-1185">Reference proteome</keyword>
<evidence type="ECO:0000313" key="10">
    <source>
        <dbReference type="EMBL" id="EKF25953.1"/>
    </source>
</evidence>
<feature type="compositionally biased region" description="Polar residues" evidence="8">
    <location>
        <begin position="622"/>
        <end position="631"/>
    </location>
</feature>
<dbReference type="CDD" id="cd13973">
    <property type="entry name" value="PK_MviN-like"/>
    <property type="match status" value="1"/>
</dbReference>
<feature type="transmembrane region" description="Helical" evidence="9">
    <location>
        <begin position="184"/>
        <end position="206"/>
    </location>
</feature>
<dbReference type="PATRIC" id="fig|1122247.3.peg.19"/>
<dbReference type="CDD" id="cd13123">
    <property type="entry name" value="MATE_MurJ_like"/>
    <property type="match status" value="1"/>
</dbReference>
<feature type="transmembrane region" description="Helical" evidence="9">
    <location>
        <begin position="116"/>
        <end position="137"/>
    </location>
</feature>
<dbReference type="GO" id="GO:0005886">
    <property type="term" value="C:plasma membrane"/>
    <property type="evidence" value="ECO:0007669"/>
    <property type="project" value="UniProtKB-SubCell"/>
</dbReference>
<feature type="compositionally biased region" description="Acidic residues" evidence="8">
    <location>
        <begin position="983"/>
        <end position="1001"/>
    </location>
</feature>
<gene>
    <name evidence="10" type="primary">mviN</name>
    <name evidence="10" type="ORF">C731_0019</name>
</gene>
<feature type="transmembrane region" description="Helical" evidence="9">
    <location>
        <begin position="487"/>
        <end position="508"/>
    </location>
</feature>
<dbReference type="PANTHER" id="PTHR47019">
    <property type="entry name" value="LIPID II FLIPPASE MURJ"/>
    <property type="match status" value="1"/>
</dbReference>
<evidence type="ECO:0000256" key="3">
    <source>
        <dbReference type="ARBA" id="ARBA00022692"/>
    </source>
</evidence>
<dbReference type="NCBIfam" id="TIGR01695">
    <property type="entry name" value="murJ_mviN"/>
    <property type="match status" value="1"/>
</dbReference>
<feature type="transmembrane region" description="Helical" evidence="9">
    <location>
        <begin position="226"/>
        <end position="246"/>
    </location>
</feature>
<dbReference type="Gene3D" id="1.10.510.10">
    <property type="entry name" value="Transferase(Phosphotransferase) domain 1"/>
    <property type="match status" value="1"/>
</dbReference>
<dbReference type="PRINTS" id="PR01806">
    <property type="entry name" value="VIRFACTRMVIN"/>
</dbReference>
<reference evidence="10 11" key="1">
    <citation type="journal article" date="2012" name="J. Bacteriol.">
        <title>Genome sequence of Mycobacterium hassiacum DSM 44199, a rare source of heat-stable mycobacterial proteins.</title>
        <authorList>
            <person name="Tiago I."/>
            <person name="Maranha A."/>
            <person name="Mendes V."/>
            <person name="Alarico S."/>
            <person name="Moynihan P.J."/>
            <person name="Clarke A.J."/>
            <person name="Macedo-Ribeiro S."/>
            <person name="Pereira P.J."/>
            <person name="Empadinhas N."/>
        </authorList>
    </citation>
    <scope>NUCLEOTIDE SEQUENCE [LARGE SCALE GENOMIC DNA]</scope>
    <source>
        <strain evidence="11">DSM 44199 / CIP 105218 / JCM 12690 / 3849</strain>
    </source>
</reference>
<evidence type="ECO:0000256" key="7">
    <source>
        <dbReference type="ARBA" id="ARBA00023136"/>
    </source>
</evidence>
<evidence type="ECO:0000313" key="11">
    <source>
        <dbReference type="Proteomes" id="UP000006265"/>
    </source>
</evidence>
<feature type="transmembrane region" description="Helical" evidence="9">
    <location>
        <begin position="266"/>
        <end position="289"/>
    </location>
</feature>
<evidence type="ECO:0000256" key="2">
    <source>
        <dbReference type="ARBA" id="ARBA00022475"/>
    </source>
</evidence>
<feature type="transmembrane region" description="Helical" evidence="9">
    <location>
        <begin position="447"/>
        <end position="467"/>
    </location>
</feature>
<dbReference type="Proteomes" id="UP000006265">
    <property type="component" value="Unassembled WGS sequence"/>
</dbReference>
<keyword evidence="4" id="KW-0133">Cell shape</keyword>
<dbReference type="GO" id="GO:0008360">
    <property type="term" value="P:regulation of cell shape"/>
    <property type="evidence" value="ECO:0007669"/>
    <property type="project" value="UniProtKB-KW"/>
</dbReference>
<feature type="region of interest" description="Disordered" evidence="8">
    <location>
        <begin position="979"/>
        <end position="1002"/>
    </location>
</feature>
<dbReference type="EMBL" id="AMRA01000001">
    <property type="protein sequence ID" value="EKF25953.1"/>
    <property type="molecule type" value="Genomic_DNA"/>
</dbReference>
<dbReference type="Gene3D" id="3.30.200.20">
    <property type="entry name" value="Phosphorylase Kinase, domain 1"/>
    <property type="match status" value="1"/>
</dbReference>
<feature type="transmembrane region" description="Helical" evidence="9">
    <location>
        <begin position="1009"/>
        <end position="1032"/>
    </location>
</feature>
<keyword evidence="6 9" id="KW-1133">Transmembrane helix</keyword>
<feature type="region of interest" description="Disordered" evidence="8">
    <location>
        <begin position="526"/>
        <end position="725"/>
    </location>
</feature>
<feature type="transmembrane region" description="Helical" evidence="9">
    <location>
        <begin position="310"/>
        <end position="334"/>
    </location>
</feature>
<dbReference type="InterPro" id="IPR051050">
    <property type="entry name" value="Lipid_II_flippase_MurJ/MviN"/>
</dbReference>
<keyword evidence="2" id="KW-1003">Cell membrane</keyword>
<feature type="transmembrane region" description="Helical" evidence="9">
    <location>
        <begin position="71"/>
        <end position="96"/>
    </location>
</feature>
<feature type="transmembrane region" description="Helical" evidence="9">
    <location>
        <begin position="12"/>
        <end position="34"/>
    </location>
</feature>
<feature type="transmembrane region" description="Helical" evidence="9">
    <location>
        <begin position="410"/>
        <end position="435"/>
    </location>
</feature>
<proteinExistence type="predicted"/>
<evidence type="ECO:0000256" key="5">
    <source>
        <dbReference type="ARBA" id="ARBA00022984"/>
    </source>
</evidence>
<dbReference type="STRING" id="1122247.GCA_000379865_00774"/>
<protein>
    <submittedName>
        <fullName evidence="10">Integral membrane protein MviN</fullName>
    </submittedName>
</protein>
<feature type="transmembrane region" description="Helical" evidence="9">
    <location>
        <begin position="40"/>
        <end position="59"/>
    </location>
</feature>
<dbReference type="PANTHER" id="PTHR47019:SF1">
    <property type="entry name" value="LIPID II FLIPPASE MURJ"/>
    <property type="match status" value="1"/>
</dbReference>
<feature type="compositionally biased region" description="Low complexity" evidence="8">
    <location>
        <begin position="686"/>
        <end position="698"/>
    </location>
</feature>
<dbReference type="GO" id="GO:0034204">
    <property type="term" value="P:lipid translocation"/>
    <property type="evidence" value="ECO:0007669"/>
    <property type="project" value="TreeGrafter"/>
</dbReference>
<feature type="compositionally biased region" description="Acidic residues" evidence="8">
    <location>
        <begin position="658"/>
        <end position="668"/>
    </location>
</feature>
<evidence type="ECO:0000256" key="9">
    <source>
        <dbReference type="SAM" id="Phobius"/>
    </source>
</evidence>
<keyword evidence="3 9" id="KW-0812">Transmembrane</keyword>
<dbReference type="InterPro" id="IPR004268">
    <property type="entry name" value="MurJ"/>
</dbReference>
<dbReference type="eggNOG" id="COG0728">
    <property type="taxonomic scope" value="Bacteria"/>
</dbReference>
<evidence type="ECO:0000256" key="4">
    <source>
        <dbReference type="ARBA" id="ARBA00022960"/>
    </source>
</evidence>
<accession>K5B9S4</accession>
<dbReference type="Pfam" id="PF03023">
    <property type="entry name" value="MurJ"/>
    <property type="match status" value="1"/>
</dbReference>
<dbReference type="GO" id="GO:0015648">
    <property type="term" value="F:lipid-linked peptidoglycan transporter activity"/>
    <property type="evidence" value="ECO:0007669"/>
    <property type="project" value="TreeGrafter"/>
</dbReference>
<dbReference type="GO" id="GO:0009252">
    <property type="term" value="P:peptidoglycan biosynthetic process"/>
    <property type="evidence" value="ECO:0007669"/>
    <property type="project" value="UniProtKB-KW"/>
</dbReference>
<evidence type="ECO:0000256" key="6">
    <source>
        <dbReference type="ARBA" id="ARBA00022989"/>
    </source>
</evidence>
<feature type="transmembrane region" description="Helical" evidence="9">
    <location>
        <begin position="378"/>
        <end position="398"/>
    </location>
</feature>
<feature type="transmembrane region" description="Helical" evidence="9">
    <location>
        <begin position="346"/>
        <end position="366"/>
    </location>
</feature>
<feature type="transmembrane region" description="Helical" evidence="9">
    <location>
        <begin position="149"/>
        <end position="168"/>
    </location>
</feature>
<evidence type="ECO:0000256" key="8">
    <source>
        <dbReference type="SAM" id="MobiDB-lite"/>
    </source>
</evidence>
<comment type="subcellular location">
    <subcellularLocation>
        <location evidence="1">Cell membrane</location>
        <topology evidence="1">Multi-pass membrane protein</topology>
    </subcellularLocation>
</comment>
<sequence length="1217" mass="126503">MAFATLISRITGFIRIVLLAAILGAALSSAFSVANQLPNLIAALVLEATFTAIFVPVLARAEKDDPDGGAAFVRRLVTLVTTLLLVTTIVSVAAAPALVRLMLGGDPQVNEPLTTAFAYLLLPQVLFYGLSSVFMAILNTRNIFGPPAWAPVLNNVVAIATLIVYLLVPGELSVDPVQMGNAKLLVLGIGTTLGVVAQCVVLLPAIRRERISLRPMWGIDDRIKRFGGMAAAMVLYVLISQIGLVVGNQIASSAAASGPAIYNYTWLVLQLPFGMIGVTVLTVVMPRLSRNAAADDIPAVLGDLSLATRLTMLTLIPIVAVMTVGGPAIGTALFAYGNFGQVDAGYLGMAITLSAFTLIPYALVLLQLRVFYAREKAWTPILIIVVITAVKIAGSLAAPHVTDDPQLVAGYLGMANGLGFLAGAVAGHLLLRAHLRPPGGRLYDLQVIRTVLVTLAAALVAAMLGHAADRLLRFEALTEHSGGAGSLLRLALLGLLMAPTIGAVLWAAKVPEAASALAFVKRRLGRASAPHQQTPTGPRSGVSEPGVSGAAQPLRPAPSSDPAPARRPLTYPEQSNSSAPGQRPDPLGGHRAPSAAVTGEGMRKGPAVSDKPTSGAAPGPDGTTTRISLSGSRPRPEPEADQPEPGPATARSAPVEPTGDDVEAEEFQPDVPEPGPRQTARPTVPPNGVAAAAPGVRPVAPPRRAEADKTPPKPAPDTSPAEDDVHLVPGAIVGDGRYRLLVCHGGPPPLQFWQALDIALDRQVALTFVDPDGTLSGEQVRGILDRTLKLSRIDMPGVARVLDVRATGTGGLVVSEWIRGGSLAEVAATSPSPIGGARAVQSLAAAAEVAHRSGVALSIDHPSRIRVSIEGDVALAFPATLPDASPDEDIRGIGAALYALLVNRWPLPEAGVPSGLAPADKDALGRPLEPRTIDRDIPFQISAAAAHAVQESGGIRSAPTLLNLLQQATAVADRTELLAPVDNEAEPEPVDDEEPAEDDPETAARRRKALIIGISAGAAIIIVALVLLATFLNRLFGDVGGGGGIRSDRLGLNPGTTTSATAATTAPGELVKPVAATVFSPEGEPDAPDKARLAIDGDRTTVWPIDKYTDPVPFPYFKNGVGLILQLPRPTKIGEVGINLNSTGTEVQIRSAPSANPARLEDTTVLKGATPLRPGENTIKVDSEQPVSYLLVWVSTLGQVNGESRSDIAEITVRAAE</sequence>
<comment type="caution">
    <text evidence="10">The sequence shown here is derived from an EMBL/GenBank/DDBJ whole genome shotgun (WGS) entry which is preliminary data.</text>
</comment>
<dbReference type="AlphaFoldDB" id="K5B9S4"/>
<organism evidence="10 11">
    <name type="scientific">Mycolicibacterium hassiacum (strain DSM 44199 / CIP 105218 / JCM 12690 / 3849)</name>
    <name type="common">Mycobacterium hassiacum</name>
    <dbReference type="NCBI Taxonomy" id="1122247"/>
    <lineage>
        <taxon>Bacteria</taxon>
        <taxon>Bacillati</taxon>
        <taxon>Actinomycetota</taxon>
        <taxon>Actinomycetes</taxon>
        <taxon>Mycobacteriales</taxon>
        <taxon>Mycobacteriaceae</taxon>
        <taxon>Mycolicibacterium</taxon>
    </lineage>
</organism>